<name>A0AA86T3E7_9FABA</name>
<accession>A0AA86T3E7</accession>
<protein>
    <submittedName>
        <fullName evidence="1">Uncharacterized protein</fullName>
    </submittedName>
</protein>
<dbReference type="Gramene" id="rna-AYBTSS11_LOCUS28370">
    <property type="protein sequence ID" value="CAJ1976234.1"/>
    <property type="gene ID" value="gene-AYBTSS11_LOCUS28370"/>
</dbReference>
<keyword evidence="2" id="KW-1185">Reference proteome</keyword>
<evidence type="ECO:0000313" key="1">
    <source>
        <dbReference type="EMBL" id="CAJ1976234.1"/>
    </source>
</evidence>
<proteinExistence type="predicted"/>
<organism evidence="1 2">
    <name type="scientific">Sphenostylis stenocarpa</name>
    <dbReference type="NCBI Taxonomy" id="92480"/>
    <lineage>
        <taxon>Eukaryota</taxon>
        <taxon>Viridiplantae</taxon>
        <taxon>Streptophyta</taxon>
        <taxon>Embryophyta</taxon>
        <taxon>Tracheophyta</taxon>
        <taxon>Spermatophyta</taxon>
        <taxon>Magnoliopsida</taxon>
        <taxon>eudicotyledons</taxon>
        <taxon>Gunneridae</taxon>
        <taxon>Pentapetalae</taxon>
        <taxon>rosids</taxon>
        <taxon>fabids</taxon>
        <taxon>Fabales</taxon>
        <taxon>Fabaceae</taxon>
        <taxon>Papilionoideae</taxon>
        <taxon>50 kb inversion clade</taxon>
        <taxon>NPAAA clade</taxon>
        <taxon>indigoferoid/millettioid clade</taxon>
        <taxon>Phaseoleae</taxon>
        <taxon>Sphenostylis</taxon>
    </lineage>
</organism>
<sequence>MGNSHGLHGVEGQTIGDRFHQTSSTSLVEELAFLRGEALLGEHTNTNILGHRNPNSTIFTDRNKTTQQPSSFSALPVFQTPVITFLANTFPKCVDKKRLP</sequence>
<evidence type="ECO:0000313" key="2">
    <source>
        <dbReference type="Proteomes" id="UP001189624"/>
    </source>
</evidence>
<reference evidence="1" key="1">
    <citation type="submission" date="2023-10" db="EMBL/GenBank/DDBJ databases">
        <authorList>
            <person name="Domelevo Entfellner J.-B."/>
        </authorList>
    </citation>
    <scope>NUCLEOTIDE SEQUENCE</scope>
</reference>
<dbReference type="Proteomes" id="UP001189624">
    <property type="component" value="Chromosome 10"/>
</dbReference>
<dbReference type="AlphaFoldDB" id="A0AA86T3E7"/>
<dbReference type="EMBL" id="OY731407">
    <property type="protein sequence ID" value="CAJ1976234.1"/>
    <property type="molecule type" value="Genomic_DNA"/>
</dbReference>
<gene>
    <name evidence="1" type="ORF">AYBTSS11_LOCUS28370</name>
</gene>